<keyword evidence="18" id="KW-1133">Transmembrane helix</keyword>
<dbReference type="Pfam" id="PF07730">
    <property type="entry name" value="HisKA_3"/>
    <property type="match status" value="1"/>
</dbReference>
<gene>
    <name evidence="20" type="ORF">FE782_28370</name>
</gene>
<evidence type="ECO:0000256" key="18">
    <source>
        <dbReference type="SAM" id="Phobius"/>
    </source>
</evidence>
<evidence type="ECO:0000313" key="20">
    <source>
        <dbReference type="EMBL" id="TLS48919.1"/>
    </source>
</evidence>
<comment type="cofactor">
    <cofactor evidence="2">
        <name>[4Fe-4S] cluster</name>
        <dbReference type="ChEBI" id="CHEBI:49883"/>
    </cofactor>
</comment>
<dbReference type="GO" id="GO:0016020">
    <property type="term" value="C:membrane"/>
    <property type="evidence" value="ECO:0007669"/>
    <property type="project" value="InterPro"/>
</dbReference>
<accession>A0A5R9G1N1</accession>
<keyword evidence="21" id="KW-1185">Reference proteome</keyword>
<sequence>MKAKGNGDSGYDPFRARLMSAAPFLLLRCGFAMLFILSCIVMTAEAWAKAEMLQTICGERSGTCVPFQLTSAEADRLVASGLSVPFYAYFSAVLDGVRYIGFLSIALLLFLKKSRDAMPMYASFTLAAAAPIFSLGYLEYTSQTFHVIENFVFIIGWILIMPFFYLYPSGRFVPKWTRILFVPWALIAIGMTYFPGSVLDPGSWPGWLDVPGIVFFHVSAIFAQLYRYRKHSDFQEKQQTQWFVFGAVLVLVGIPAMGLLEFIFESNPTGILFAQLGRSVIPLALPCAIAIGILRFRLWDIDILWRRTFIYAGMTIFIIATYALTAASISELLRVRDNFWSSLFAAALVGILFQPVREWVQRIVNRLFFGDREEPYAVLARLGKLLEGTFHQDDVLQVLCSTIREALKLPYAEVLLQQGDSFVTAASSGVHSPIEVKIPFYHGKQLLGFLQLAARSPGEGFSSKDRSLLEDLAGQAGKAIANVRLSEELKQSRTALVKSREEDRKRLKRDIHDGIGSNLAAFHMQTYNLMKSIRSDPDKAVRIAELLRQEIKSTIMEVRRIVYDLRPHALDELGLVAAIKAYASNLTFENDSLLITVDAPEPLPVLPAAVEVAVYRIASEALTNVQKHASADRCTVRIQVGEGVRLEVSDNGVGVPSTYVAGVGIFSMMERASEIGGTFEMSSKPGKGTRISVTVPTTGEINQ</sequence>
<comment type="subcellular location">
    <subcellularLocation>
        <location evidence="3">Cytoplasm</location>
    </subcellularLocation>
</comment>
<evidence type="ECO:0000256" key="14">
    <source>
        <dbReference type="ARBA" id="ARBA00023012"/>
    </source>
</evidence>
<dbReference type="Gene3D" id="3.30.565.10">
    <property type="entry name" value="Histidine kinase-like ATPase, C-terminal domain"/>
    <property type="match status" value="1"/>
</dbReference>
<proteinExistence type="predicted"/>
<keyword evidence="6" id="KW-0004">4Fe-4S</keyword>
<evidence type="ECO:0000256" key="15">
    <source>
        <dbReference type="ARBA" id="ARBA00023014"/>
    </source>
</evidence>
<dbReference type="GO" id="GO:0000155">
    <property type="term" value="F:phosphorelay sensor kinase activity"/>
    <property type="evidence" value="ECO:0007669"/>
    <property type="project" value="InterPro"/>
</dbReference>
<feature type="transmembrane region" description="Helical" evidence="18">
    <location>
        <begin position="118"/>
        <end position="138"/>
    </location>
</feature>
<evidence type="ECO:0000256" key="1">
    <source>
        <dbReference type="ARBA" id="ARBA00000085"/>
    </source>
</evidence>
<comment type="function">
    <text evidence="16">Member of the two-component regulatory system NreB/NreC involved in the control of dissimilatory nitrate/nitrite reduction in response to oxygen. NreB functions as a direct oxygen sensor histidine kinase which is autophosphorylated, in the absence of oxygen, probably at the conserved histidine residue, and transfers its phosphate group probably to a conserved aspartate residue of NreC. NreB/NreC activates the expression of the nitrate (narGHJI) and nitrite (nir) reductase operons, as well as the putative nitrate transporter gene narT.</text>
</comment>
<dbReference type="InterPro" id="IPR036890">
    <property type="entry name" value="HATPase_C_sf"/>
</dbReference>
<dbReference type="InterPro" id="IPR003594">
    <property type="entry name" value="HATPase_dom"/>
</dbReference>
<dbReference type="InterPro" id="IPR050482">
    <property type="entry name" value="Sensor_HK_TwoCompSys"/>
</dbReference>
<dbReference type="EMBL" id="VCIW01000027">
    <property type="protein sequence ID" value="TLS48919.1"/>
    <property type="molecule type" value="Genomic_DNA"/>
</dbReference>
<dbReference type="Gene3D" id="1.20.5.1930">
    <property type="match status" value="1"/>
</dbReference>
<keyword evidence="7" id="KW-0963">Cytoplasm</keyword>
<keyword evidence="18" id="KW-0472">Membrane</keyword>
<feature type="transmembrane region" description="Helical" evidence="18">
    <location>
        <begin position="210"/>
        <end position="228"/>
    </location>
</feature>
<feature type="transmembrane region" description="Helical" evidence="18">
    <location>
        <begin position="179"/>
        <end position="198"/>
    </location>
</feature>
<keyword evidence="18" id="KW-0812">Transmembrane</keyword>
<reference evidence="20 21" key="1">
    <citation type="submission" date="2019-05" db="EMBL/GenBank/DDBJ databases">
        <authorList>
            <person name="Narsing Rao M.P."/>
            <person name="Li W.J."/>
        </authorList>
    </citation>
    <scope>NUCLEOTIDE SEQUENCE [LARGE SCALE GENOMIC DNA]</scope>
    <source>
        <strain evidence="20 21">SYSU_K30003</strain>
    </source>
</reference>
<dbReference type="SUPFAM" id="SSF55874">
    <property type="entry name" value="ATPase domain of HSP90 chaperone/DNA topoisomerase II/histidine kinase"/>
    <property type="match status" value="1"/>
</dbReference>
<evidence type="ECO:0000256" key="7">
    <source>
        <dbReference type="ARBA" id="ARBA00022490"/>
    </source>
</evidence>
<evidence type="ECO:0000256" key="6">
    <source>
        <dbReference type="ARBA" id="ARBA00022485"/>
    </source>
</evidence>
<feature type="domain" description="Histidine kinase" evidence="19">
    <location>
        <begin position="510"/>
        <end position="699"/>
    </location>
</feature>
<dbReference type="InterPro" id="IPR029016">
    <property type="entry name" value="GAF-like_dom_sf"/>
</dbReference>
<dbReference type="PANTHER" id="PTHR24421">
    <property type="entry name" value="NITRATE/NITRITE SENSOR PROTEIN NARX-RELATED"/>
    <property type="match status" value="1"/>
</dbReference>
<evidence type="ECO:0000256" key="17">
    <source>
        <dbReference type="ARBA" id="ARBA00030800"/>
    </source>
</evidence>
<evidence type="ECO:0000256" key="12">
    <source>
        <dbReference type="ARBA" id="ARBA00022840"/>
    </source>
</evidence>
<keyword evidence="14" id="KW-0902">Two-component regulatory system</keyword>
<keyword evidence="15" id="KW-0411">Iron-sulfur</keyword>
<dbReference type="OrthoDB" id="227596at2"/>
<feature type="transmembrane region" description="Helical" evidence="18">
    <location>
        <begin position="150"/>
        <end position="167"/>
    </location>
</feature>
<comment type="caution">
    <text evidence="20">The sequence shown here is derived from an EMBL/GenBank/DDBJ whole genome shotgun (WGS) entry which is preliminary data.</text>
</comment>
<dbReference type="GO" id="GO:0051539">
    <property type="term" value="F:4 iron, 4 sulfur cluster binding"/>
    <property type="evidence" value="ECO:0007669"/>
    <property type="project" value="UniProtKB-KW"/>
</dbReference>
<dbReference type="Pfam" id="PF02518">
    <property type="entry name" value="HATPase_c"/>
    <property type="match status" value="1"/>
</dbReference>
<evidence type="ECO:0000256" key="2">
    <source>
        <dbReference type="ARBA" id="ARBA00001966"/>
    </source>
</evidence>
<dbReference type="GO" id="GO:0046983">
    <property type="term" value="F:protein dimerization activity"/>
    <property type="evidence" value="ECO:0007669"/>
    <property type="project" value="InterPro"/>
</dbReference>
<evidence type="ECO:0000256" key="11">
    <source>
        <dbReference type="ARBA" id="ARBA00022777"/>
    </source>
</evidence>
<dbReference type="SUPFAM" id="SSF55781">
    <property type="entry name" value="GAF domain-like"/>
    <property type="match status" value="1"/>
</dbReference>
<comment type="catalytic activity">
    <reaction evidence="1">
        <text>ATP + protein L-histidine = ADP + protein N-phospho-L-histidine.</text>
        <dbReference type="EC" id="2.7.13.3"/>
    </reaction>
</comment>
<dbReference type="Gene3D" id="3.30.450.40">
    <property type="match status" value="1"/>
</dbReference>
<dbReference type="SMART" id="SM00387">
    <property type="entry name" value="HATPase_c"/>
    <property type="match status" value="1"/>
</dbReference>
<feature type="transmembrane region" description="Helical" evidence="18">
    <location>
        <begin position="276"/>
        <end position="296"/>
    </location>
</feature>
<dbReference type="PRINTS" id="PR00344">
    <property type="entry name" value="BCTRLSENSOR"/>
</dbReference>
<evidence type="ECO:0000256" key="13">
    <source>
        <dbReference type="ARBA" id="ARBA00023004"/>
    </source>
</evidence>
<dbReference type="PROSITE" id="PS50109">
    <property type="entry name" value="HIS_KIN"/>
    <property type="match status" value="1"/>
</dbReference>
<feature type="transmembrane region" description="Helical" evidence="18">
    <location>
        <begin position="86"/>
        <end position="111"/>
    </location>
</feature>
<evidence type="ECO:0000256" key="16">
    <source>
        <dbReference type="ARBA" id="ARBA00024827"/>
    </source>
</evidence>
<keyword evidence="13" id="KW-0408">Iron</keyword>
<feature type="transmembrane region" description="Helical" evidence="18">
    <location>
        <begin position="21"/>
        <end position="44"/>
    </location>
</feature>
<evidence type="ECO:0000256" key="5">
    <source>
        <dbReference type="ARBA" id="ARBA00017322"/>
    </source>
</evidence>
<evidence type="ECO:0000256" key="3">
    <source>
        <dbReference type="ARBA" id="ARBA00004496"/>
    </source>
</evidence>
<dbReference type="CDD" id="cd16917">
    <property type="entry name" value="HATPase_UhpB-NarQ-NarX-like"/>
    <property type="match status" value="1"/>
</dbReference>
<evidence type="ECO:0000256" key="4">
    <source>
        <dbReference type="ARBA" id="ARBA00012438"/>
    </source>
</evidence>
<dbReference type="GO" id="GO:0046872">
    <property type="term" value="F:metal ion binding"/>
    <property type="evidence" value="ECO:0007669"/>
    <property type="project" value="UniProtKB-KW"/>
</dbReference>
<dbReference type="GO" id="GO:0005524">
    <property type="term" value="F:ATP binding"/>
    <property type="evidence" value="ECO:0007669"/>
    <property type="project" value="UniProtKB-KW"/>
</dbReference>
<dbReference type="Proteomes" id="UP000309676">
    <property type="component" value="Unassembled WGS sequence"/>
</dbReference>
<organism evidence="20 21">
    <name type="scientific">Paenibacillus antri</name>
    <dbReference type="NCBI Taxonomy" id="2582848"/>
    <lineage>
        <taxon>Bacteria</taxon>
        <taxon>Bacillati</taxon>
        <taxon>Bacillota</taxon>
        <taxon>Bacilli</taxon>
        <taxon>Bacillales</taxon>
        <taxon>Paenibacillaceae</taxon>
        <taxon>Paenibacillus</taxon>
    </lineage>
</organism>
<evidence type="ECO:0000256" key="8">
    <source>
        <dbReference type="ARBA" id="ARBA00022679"/>
    </source>
</evidence>
<dbReference type="GO" id="GO:0005737">
    <property type="term" value="C:cytoplasm"/>
    <property type="evidence" value="ECO:0007669"/>
    <property type="project" value="UniProtKB-SubCell"/>
</dbReference>
<dbReference type="InterPro" id="IPR004358">
    <property type="entry name" value="Sig_transdc_His_kin-like_C"/>
</dbReference>
<dbReference type="InterPro" id="IPR005467">
    <property type="entry name" value="His_kinase_dom"/>
</dbReference>
<dbReference type="EC" id="2.7.13.3" evidence="4"/>
<keyword evidence="8" id="KW-0808">Transferase</keyword>
<feature type="transmembrane region" description="Helical" evidence="18">
    <location>
        <begin position="308"/>
        <end position="327"/>
    </location>
</feature>
<evidence type="ECO:0000259" key="19">
    <source>
        <dbReference type="PROSITE" id="PS50109"/>
    </source>
</evidence>
<evidence type="ECO:0000256" key="9">
    <source>
        <dbReference type="ARBA" id="ARBA00022723"/>
    </source>
</evidence>
<evidence type="ECO:0000256" key="10">
    <source>
        <dbReference type="ARBA" id="ARBA00022741"/>
    </source>
</evidence>
<keyword evidence="10" id="KW-0547">Nucleotide-binding</keyword>
<keyword evidence="11" id="KW-0418">Kinase</keyword>
<protein>
    <recommendedName>
        <fullName evidence="5">Oxygen sensor histidine kinase NreB</fullName>
        <ecNumber evidence="4">2.7.13.3</ecNumber>
    </recommendedName>
    <alternativeName>
        <fullName evidence="17">Nitrogen regulation protein B</fullName>
    </alternativeName>
</protein>
<dbReference type="InterPro" id="IPR011712">
    <property type="entry name" value="Sig_transdc_His_kin_sub3_dim/P"/>
</dbReference>
<evidence type="ECO:0000313" key="21">
    <source>
        <dbReference type="Proteomes" id="UP000309676"/>
    </source>
</evidence>
<dbReference type="RefSeq" id="WP_138197729.1">
    <property type="nucleotide sequence ID" value="NZ_VCIW01000027.1"/>
</dbReference>
<dbReference type="AlphaFoldDB" id="A0A5R9G1N1"/>
<name>A0A5R9G1N1_9BACL</name>
<keyword evidence="9" id="KW-0479">Metal-binding</keyword>
<keyword evidence="12" id="KW-0067">ATP-binding</keyword>
<feature type="transmembrane region" description="Helical" evidence="18">
    <location>
        <begin position="240"/>
        <end position="264"/>
    </location>
</feature>